<sequence length="173" mass="19046">MPASFCRLVSFASSALEAAYAYVSRNRGCHRASNRNTKTYRPLPTIQPEPLGRLCKINNNSCTKYGRIPRYSHSGSPSEDDSHTILARAGEASTGKALYPYNCLPPTFYHPFQISEPRHIQQGSKGISLLHSSVQRNVPLDIQEAVSQSGMSVRKLPLYTPASRKEAGEGEGH</sequence>
<dbReference type="EMBL" id="JAZDWU010000003">
    <property type="protein sequence ID" value="KAL0008386.1"/>
    <property type="molecule type" value="Genomic_DNA"/>
</dbReference>
<comment type="caution">
    <text evidence="1">The sequence shown here is derived from an EMBL/GenBank/DDBJ whole genome shotgun (WGS) entry which is preliminary data.</text>
</comment>
<protein>
    <submittedName>
        <fullName evidence="1">Uncharacterized protein</fullName>
    </submittedName>
</protein>
<evidence type="ECO:0000313" key="1">
    <source>
        <dbReference type="EMBL" id="KAL0008386.1"/>
    </source>
</evidence>
<organism evidence="1 2">
    <name type="scientific">Lithocarpus litseifolius</name>
    <dbReference type="NCBI Taxonomy" id="425828"/>
    <lineage>
        <taxon>Eukaryota</taxon>
        <taxon>Viridiplantae</taxon>
        <taxon>Streptophyta</taxon>
        <taxon>Embryophyta</taxon>
        <taxon>Tracheophyta</taxon>
        <taxon>Spermatophyta</taxon>
        <taxon>Magnoliopsida</taxon>
        <taxon>eudicotyledons</taxon>
        <taxon>Gunneridae</taxon>
        <taxon>Pentapetalae</taxon>
        <taxon>rosids</taxon>
        <taxon>fabids</taxon>
        <taxon>Fagales</taxon>
        <taxon>Fagaceae</taxon>
        <taxon>Lithocarpus</taxon>
    </lineage>
</organism>
<reference evidence="1 2" key="1">
    <citation type="submission" date="2024-01" db="EMBL/GenBank/DDBJ databases">
        <title>A telomere-to-telomere, gap-free genome of sweet tea (Lithocarpus litseifolius).</title>
        <authorList>
            <person name="Zhou J."/>
        </authorList>
    </citation>
    <scope>NUCLEOTIDE SEQUENCE [LARGE SCALE GENOMIC DNA]</scope>
    <source>
        <strain evidence="1">Zhou-2022a</strain>
        <tissue evidence="1">Leaf</tissue>
    </source>
</reference>
<proteinExistence type="predicted"/>
<accession>A0AAW2DH15</accession>
<keyword evidence="2" id="KW-1185">Reference proteome</keyword>
<dbReference type="Proteomes" id="UP001459277">
    <property type="component" value="Unassembled WGS sequence"/>
</dbReference>
<gene>
    <name evidence="1" type="ORF">SO802_009888</name>
</gene>
<dbReference type="AlphaFoldDB" id="A0AAW2DH15"/>
<name>A0AAW2DH15_9ROSI</name>
<evidence type="ECO:0000313" key="2">
    <source>
        <dbReference type="Proteomes" id="UP001459277"/>
    </source>
</evidence>